<evidence type="ECO:0000256" key="6">
    <source>
        <dbReference type="ARBA" id="ARBA00022839"/>
    </source>
</evidence>
<sequence>MRILHTSDWHLGRSFHGVGMAEAQRQFLDFLITTVAEQDVDVVVVAGDVYDRALPAPDTVDLLDDALHRLISAGARVFVTSGNHDSARRLGFARRLVEASGLSLRTRLEDIAVPLVLDDEYGPVLFYGIPYLEPALTTEILGAAERSHTAVLTAATAAIRADLEQRSAAAGGRPLRSVVAAHAFVSGAEASESERKIAVGGVESVSRSVFDGFDYVALGHLHGRQRLSDNVRYSGSPLPYSFSEAAHTKGAWLIDLDASGVSDVSALDAPVYRRLVDLEGELEHLLEGADYSHAEDAFVSVTLTDASRPKAAMERLTGRFPHTVALKFAPAGRPDQPEHSYSSRLRAAKDDVDVCTGFVEHVSATAVTPAERSELRAAVEAVRLEEAEV</sequence>
<evidence type="ECO:0000256" key="5">
    <source>
        <dbReference type="ARBA" id="ARBA00022801"/>
    </source>
</evidence>
<dbReference type="PANTHER" id="PTHR30337">
    <property type="entry name" value="COMPONENT OF ATP-DEPENDENT DSDNA EXONUCLEASE"/>
    <property type="match status" value="1"/>
</dbReference>
<dbReference type="InterPro" id="IPR004843">
    <property type="entry name" value="Calcineurin-like_PHP"/>
</dbReference>
<dbReference type="InterPro" id="IPR026843">
    <property type="entry name" value="SbcD_C"/>
</dbReference>
<comment type="similarity">
    <text evidence="1 7">Belongs to the SbcD family.</text>
</comment>
<evidence type="ECO:0000256" key="1">
    <source>
        <dbReference type="ARBA" id="ARBA00010555"/>
    </source>
</evidence>
<keyword evidence="6 7" id="KW-0269">Exonuclease</keyword>
<keyword evidence="7" id="KW-0255">Endonuclease</keyword>
<dbReference type="PANTHER" id="PTHR30337:SF0">
    <property type="entry name" value="NUCLEASE SBCCD SUBUNIT D"/>
    <property type="match status" value="1"/>
</dbReference>
<keyword evidence="4 7" id="KW-0540">Nuclease</keyword>
<dbReference type="RefSeq" id="WP_349640340.1">
    <property type="nucleotide sequence ID" value="NZ_CP090958.1"/>
</dbReference>
<dbReference type="Pfam" id="PF00149">
    <property type="entry name" value="Metallophos"/>
    <property type="match status" value="1"/>
</dbReference>
<keyword evidence="5 7" id="KW-0378">Hydrolase</keyword>
<evidence type="ECO:0000259" key="9">
    <source>
        <dbReference type="Pfam" id="PF12320"/>
    </source>
</evidence>
<accession>A0ABY8QX62</accession>
<reference evidence="10 11" key="1">
    <citation type="submission" date="2023-05" db="EMBL/GenBank/DDBJ databases">
        <title>Lithophilousrod everest ZFBP1038 complete genpme.</title>
        <authorList>
            <person name="Tian M."/>
        </authorList>
    </citation>
    <scope>NUCLEOTIDE SEQUENCE [LARGE SCALE GENOMIC DNA]</scope>
    <source>
        <strain evidence="10 11">ZFBP1038</strain>
    </source>
</reference>
<dbReference type="Proteomes" id="UP001209083">
    <property type="component" value="Chromosome"/>
</dbReference>
<evidence type="ECO:0000256" key="7">
    <source>
        <dbReference type="RuleBase" id="RU363069"/>
    </source>
</evidence>
<dbReference type="GO" id="GO:0004527">
    <property type="term" value="F:exonuclease activity"/>
    <property type="evidence" value="ECO:0007669"/>
    <property type="project" value="UniProtKB-KW"/>
</dbReference>
<evidence type="ECO:0000313" key="10">
    <source>
        <dbReference type="EMBL" id="WGW13518.1"/>
    </source>
</evidence>
<dbReference type="InterPro" id="IPR050535">
    <property type="entry name" value="DNA_Repair-Maintenance_Comp"/>
</dbReference>
<dbReference type="InterPro" id="IPR004593">
    <property type="entry name" value="SbcD"/>
</dbReference>
<dbReference type="CDD" id="cd00840">
    <property type="entry name" value="MPP_Mre11_N"/>
    <property type="match status" value="1"/>
</dbReference>
<feature type="domain" description="Nuclease SbcCD subunit D C-terminal" evidence="9">
    <location>
        <begin position="272"/>
        <end position="345"/>
    </location>
</feature>
<keyword evidence="11" id="KW-1185">Reference proteome</keyword>
<evidence type="ECO:0000256" key="3">
    <source>
        <dbReference type="ARBA" id="ARBA00013365"/>
    </source>
</evidence>
<organism evidence="10 11">
    <name type="scientific">Saxibacter everestensis</name>
    <dbReference type="NCBI Taxonomy" id="2909229"/>
    <lineage>
        <taxon>Bacteria</taxon>
        <taxon>Bacillati</taxon>
        <taxon>Actinomycetota</taxon>
        <taxon>Actinomycetes</taxon>
        <taxon>Micrococcales</taxon>
        <taxon>Brevibacteriaceae</taxon>
        <taxon>Saxibacter</taxon>
    </lineage>
</organism>
<feature type="domain" description="Calcineurin-like phosphoesterase" evidence="8">
    <location>
        <begin position="1"/>
        <end position="94"/>
    </location>
</feature>
<protein>
    <recommendedName>
        <fullName evidence="3 7">Nuclease SbcCD subunit D</fullName>
    </recommendedName>
</protein>
<evidence type="ECO:0000259" key="8">
    <source>
        <dbReference type="Pfam" id="PF00149"/>
    </source>
</evidence>
<comment type="function">
    <text evidence="7">SbcCD cleaves DNA hairpin structures. These structures can inhibit DNA replication and are intermediates in certain DNA recombination reactions. The complex acts as a 3'-&gt;5' double strand exonuclease that can open hairpins. It also has a 5' single-strand endonuclease activity.</text>
</comment>
<keyword evidence="7" id="KW-0235">DNA replication</keyword>
<gene>
    <name evidence="7" type="primary">sbcD</name>
    <name evidence="10" type="ORF">LWF01_07115</name>
</gene>
<proteinExistence type="inferred from homology"/>
<dbReference type="EMBL" id="CP090958">
    <property type="protein sequence ID" value="WGW13518.1"/>
    <property type="molecule type" value="Genomic_DNA"/>
</dbReference>
<dbReference type="NCBIfam" id="TIGR00619">
    <property type="entry name" value="sbcd"/>
    <property type="match status" value="1"/>
</dbReference>
<dbReference type="Pfam" id="PF12320">
    <property type="entry name" value="SbcD_C"/>
    <property type="match status" value="1"/>
</dbReference>
<dbReference type="Gene3D" id="3.60.21.10">
    <property type="match status" value="1"/>
</dbReference>
<evidence type="ECO:0000313" key="11">
    <source>
        <dbReference type="Proteomes" id="UP001209083"/>
    </source>
</evidence>
<evidence type="ECO:0000256" key="2">
    <source>
        <dbReference type="ARBA" id="ARBA00011322"/>
    </source>
</evidence>
<dbReference type="SUPFAM" id="SSF56300">
    <property type="entry name" value="Metallo-dependent phosphatases"/>
    <property type="match status" value="1"/>
</dbReference>
<dbReference type="InterPro" id="IPR041796">
    <property type="entry name" value="Mre11_N"/>
</dbReference>
<dbReference type="InterPro" id="IPR029052">
    <property type="entry name" value="Metallo-depent_PP-like"/>
</dbReference>
<evidence type="ECO:0000256" key="4">
    <source>
        <dbReference type="ARBA" id="ARBA00022722"/>
    </source>
</evidence>
<name>A0ABY8QX62_9MICO</name>
<keyword evidence="7" id="KW-0233">DNA recombination</keyword>
<comment type="subunit">
    <text evidence="2 7">Heterodimer of SbcC and SbcD.</text>
</comment>